<proteinExistence type="predicted"/>
<dbReference type="PANTHER" id="PTHR45036">
    <property type="entry name" value="METHYLTRANSFERASE LIKE 7B"/>
    <property type="match status" value="1"/>
</dbReference>
<dbReference type="EMBL" id="AP023086">
    <property type="protein sequence ID" value="BCD96494.1"/>
    <property type="molecule type" value="Genomic_DNA"/>
</dbReference>
<feature type="domain" description="Methyltransferase type 11" evidence="1">
    <location>
        <begin position="46"/>
        <end position="108"/>
    </location>
</feature>
<dbReference type="RefSeq" id="WP_236985992.1">
    <property type="nucleotide sequence ID" value="NZ_AP023086.1"/>
</dbReference>
<evidence type="ECO:0000313" key="2">
    <source>
        <dbReference type="EMBL" id="BCD96494.1"/>
    </source>
</evidence>
<keyword evidence="3" id="KW-1185">Reference proteome</keyword>
<dbReference type="PANTHER" id="PTHR45036:SF1">
    <property type="entry name" value="METHYLTRANSFERASE LIKE 7A"/>
    <property type="match status" value="1"/>
</dbReference>
<dbReference type="GO" id="GO:0008757">
    <property type="term" value="F:S-adenosylmethionine-dependent methyltransferase activity"/>
    <property type="evidence" value="ECO:0007669"/>
    <property type="project" value="InterPro"/>
</dbReference>
<dbReference type="InterPro" id="IPR013216">
    <property type="entry name" value="Methyltransf_11"/>
</dbReference>
<protein>
    <recommendedName>
        <fullName evidence="1">Methyltransferase type 11 domain-containing protein</fullName>
    </recommendedName>
</protein>
<organism evidence="2 3">
    <name type="scientific">Marinagarivorans cellulosilyticus</name>
    <dbReference type="NCBI Taxonomy" id="2721545"/>
    <lineage>
        <taxon>Bacteria</taxon>
        <taxon>Pseudomonadati</taxon>
        <taxon>Pseudomonadota</taxon>
        <taxon>Gammaproteobacteria</taxon>
        <taxon>Cellvibrionales</taxon>
        <taxon>Cellvibrionaceae</taxon>
        <taxon>Marinagarivorans</taxon>
    </lineage>
</organism>
<gene>
    <name evidence="2" type="ORF">MARGE09_P0694</name>
</gene>
<name>A0AAN1WF71_9GAMM</name>
<dbReference type="AlphaFoldDB" id="A0AAN1WF71"/>
<dbReference type="Gene3D" id="3.40.50.150">
    <property type="entry name" value="Vaccinia Virus protein VP39"/>
    <property type="match status" value="1"/>
</dbReference>
<dbReference type="Pfam" id="PF08241">
    <property type="entry name" value="Methyltransf_11"/>
    <property type="match status" value="1"/>
</dbReference>
<reference evidence="2 3" key="1">
    <citation type="journal article" date="2022" name="IScience">
        <title>An ultrasensitive nanofiber-based assay for enzymatic hydrolysis and deep-sea microbial degradation of cellulose.</title>
        <authorList>
            <person name="Tsudome M."/>
            <person name="Tachioka M."/>
            <person name="Miyazaki M."/>
            <person name="Uchimura K."/>
            <person name="Tsuda M."/>
            <person name="Takaki Y."/>
            <person name="Deguchi S."/>
        </authorList>
    </citation>
    <scope>NUCLEOTIDE SEQUENCE [LARGE SCALE GENOMIC DNA]</scope>
    <source>
        <strain evidence="2 3">GE09</strain>
    </source>
</reference>
<evidence type="ECO:0000313" key="3">
    <source>
        <dbReference type="Proteomes" id="UP001320119"/>
    </source>
</evidence>
<dbReference type="InterPro" id="IPR052356">
    <property type="entry name" value="Thiol_S-MT"/>
</dbReference>
<dbReference type="SUPFAM" id="SSF53335">
    <property type="entry name" value="S-adenosyl-L-methionine-dependent methyltransferases"/>
    <property type="match status" value="1"/>
</dbReference>
<dbReference type="KEGG" id="marq:MARGE09_P0694"/>
<evidence type="ECO:0000259" key="1">
    <source>
        <dbReference type="Pfam" id="PF08241"/>
    </source>
</evidence>
<accession>A0AAN1WF71</accession>
<dbReference type="Proteomes" id="UP001320119">
    <property type="component" value="Chromosome"/>
</dbReference>
<sequence length="119" mass="13181">MTSNYKNNAIRGPINAWLFNVLSSYMNLMFGASKAQLFKGHPDTVVEIGSGAGANMRYLRRGTTLIAIEPNIHMHQNLKKSAKKYGILLEIKTTTGESIDIPKASVDLEKIGHPKPDKR</sequence>
<dbReference type="InterPro" id="IPR029063">
    <property type="entry name" value="SAM-dependent_MTases_sf"/>
</dbReference>